<evidence type="ECO:0000313" key="1">
    <source>
        <dbReference type="EMBL" id="SPS02806.1"/>
    </source>
</evidence>
<reference evidence="1 2" key="1">
    <citation type="submission" date="2018-01" db="EMBL/GenBank/DDBJ databases">
        <authorList>
            <person name="Gaut B.S."/>
            <person name="Morton B.R."/>
            <person name="Clegg M.T."/>
            <person name="Duvall M.R."/>
        </authorList>
    </citation>
    <scope>NUCLEOTIDE SEQUENCE [LARGE SCALE GENOMIC DNA]</scope>
    <source>
        <strain evidence="1">Cupriavidus taiwanensis cmp 52</strain>
    </source>
</reference>
<organism evidence="1 2">
    <name type="scientific">Cupriavidus taiwanensis</name>
    <dbReference type="NCBI Taxonomy" id="164546"/>
    <lineage>
        <taxon>Bacteria</taxon>
        <taxon>Pseudomonadati</taxon>
        <taxon>Pseudomonadota</taxon>
        <taxon>Betaproteobacteria</taxon>
        <taxon>Burkholderiales</taxon>
        <taxon>Burkholderiaceae</taxon>
        <taxon>Cupriavidus</taxon>
    </lineage>
</organism>
<dbReference type="AlphaFoldDB" id="A0A375JGP9"/>
<protein>
    <submittedName>
        <fullName evidence="1">Uncharacterized protein</fullName>
    </submittedName>
</protein>
<dbReference type="Proteomes" id="UP000256805">
    <property type="component" value="Unassembled WGS sequence"/>
</dbReference>
<gene>
    <name evidence="1" type="ORF">CBM2634_U320007</name>
</gene>
<evidence type="ECO:0000313" key="2">
    <source>
        <dbReference type="Proteomes" id="UP000256805"/>
    </source>
</evidence>
<proteinExistence type="predicted"/>
<name>A0A375JGP9_9BURK</name>
<dbReference type="EMBL" id="OVTA01000097">
    <property type="protein sequence ID" value="SPS02806.1"/>
    <property type="molecule type" value="Genomic_DNA"/>
</dbReference>
<sequence length="94" mass="9214">MQCPTMQSPQGGRRARRPGAAIAAAVAILLVSACGGGDDPAPGGHDGTEASNARPSLIAGLAGVQRFDGYAAGVLAAGWCKDVPVAAAPAFLNT</sequence>
<accession>A0A375JGP9</accession>